<dbReference type="AlphaFoldDB" id="A0ABD3A7T1"/>
<evidence type="ECO:0000313" key="3">
    <source>
        <dbReference type="Proteomes" id="UP001630127"/>
    </source>
</evidence>
<dbReference type="EMBL" id="JBJUIK010000005">
    <property type="protein sequence ID" value="KAL3527787.1"/>
    <property type="molecule type" value="Genomic_DNA"/>
</dbReference>
<keyword evidence="3" id="KW-1185">Reference proteome</keyword>
<evidence type="ECO:0000256" key="1">
    <source>
        <dbReference type="SAM" id="MobiDB-lite"/>
    </source>
</evidence>
<feature type="region of interest" description="Disordered" evidence="1">
    <location>
        <begin position="45"/>
        <end position="83"/>
    </location>
</feature>
<reference evidence="2 3" key="1">
    <citation type="submission" date="2024-11" db="EMBL/GenBank/DDBJ databases">
        <title>A near-complete genome assembly of Cinchona calisaya.</title>
        <authorList>
            <person name="Lian D.C."/>
            <person name="Zhao X.W."/>
            <person name="Wei L."/>
        </authorList>
    </citation>
    <scope>NUCLEOTIDE SEQUENCE [LARGE SCALE GENOMIC DNA]</scope>
    <source>
        <tissue evidence="2">Nenye</tissue>
    </source>
</reference>
<evidence type="ECO:0000313" key="2">
    <source>
        <dbReference type="EMBL" id="KAL3527787.1"/>
    </source>
</evidence>
<name>A0ABD3A7T1_9GENT</name>
<organism evidence="2 3">
    <name type="scientific">Cinchona calisaya</name>
    <dbReference type="NCBI Taxonomy" id="153742"/>
    <lineage>
        <taxon>Eukaryota</taxon>
        <taxon>Viridiplantae</taxon>
        <taxon>Streptophyta</taxon>
        <taxon>Embryophyta</taxon>
        <taxon>Tracheophyta</taxon>
        <taxon>Spermatophyta</taxon>
        <taxon>Magnoliopsida</taxon>
        <taxon>eudicotyledons</taxon>
        <taxon>Gunneridae</taxon>
        <taxon>Pentapetalae</taxon>
        <taxon>asterids</taxon>
        <taxon>lamiids</taxon>
        <taxon>Gentianales</taxon>
        <taxon>Rubiaceae</taxon>
        <taxon>Cinchonoideae</taxon>
        <taxon>Cinchoneae</taxon>
        <taxon>Cinchona</taxon>
    </lineage>
</organism>
<dbReference type="Proteomes" id="UP001630127">
    <property type="component" value="Unassembled WGS sequence"/>
</dbReference>
<feature type="compositionally biased region" description="Acidic residues" evidence="1">
    <location>
        <begin position="46"/>
        <end position="56"/>
    </location>
</feature>
<gene>
    <name evidence="2" type="ORF">ACH5RR_012443</name>
</gene>
<comment type="caution">
    <text evidence="2">The sequence shown here is derived from an EMBL/GenBank/DDBJ whole genome shotgun (WGS) entry which is preliminary data.</text>
</comment>
<protein>
    <submittedName>
        <fullName evidence="2">Uncharacterized protein</fullName>
    </submittedName>
</protein>
<accession>A0ABD3A7T1</accession>
<proteinExistence type="predicted"/>
<sequence>MLQFKLFQIQCLKFLNSQVDPTSEFLNSQCLKFLNLQKLIDQVDNVNEEGVDDDHNEDTKDEASDHDTIDDGKDDNPDENPITEEVSLARIVHPSFAIPSPIASPAGSCERSG</sequence>
<feature type="compositionally biased region" description="Basic and acidic residues" evidence="1">
    <location>
        <begin position="57"/>
        <end position="75"/>
    </location>
</feature>